<reference evidence="1 2" key="1">
    <citation type="submission" date="2020-09" db="EMBL/GenBank/DDBJ databases">
        <title>Eikenella S3660 sp. nov., isolated from a throat swab.</title>
        <authorList>
            <person name="Buhl M."/>
        </authorList>
    </citation>
    <scope>NUCLEOTIDE SEQUENCE [LARGE SCALE GENOMIC DNA]</scope>
    <source>
        <strain evidence="1 2">S3360</strain>
    </source>
</reference>
<evidence type="ECO:0000313" key="2">
    <source>
        <dbReference type="Proteomes" id="UP000768471"/>
    </source>
</evidence>
<gene>
    <name evidence="1" type="ORF">H9Q10_08955</name>
</gene>
<keyword evidence="2" id="KW-1185">Reference proteome</keyword>
<dbReference type="Proteomes" id="UP000768471">
    <property type="component" value="Unassembled WGS sequence"/>
</dbReference>
<name>A0ABS0NBU6_9NEIS</name>
<protein>
    <recommendedName>
        <fullName evidence="3">DUF3375 domain-containing protein</fullName>
    </recommendedName>
</protein>
<organism evidence="1 2">
    <name type="scientific">Eikenella glucosivorans</name>
    <dbReference type="NCBI Taxonomy" id="2766967"/>
    <lineage>
        <taxon>Bacteria</taxon>
        <taxon>Pseudomonadati</taxon>
        <taxon>Pseudomonadota</taxon>
        <taxon>Betaproteobacteria</taxon>
        <taxon>Neisseriales</taxon>
        <taxon>Neisseriaceae</taxon>
        <taxon>Eikenella</taxon>
    </lineage>
</organism>
<evidence type="ECO:0000313" key="1">
    <source>
        <dbReference type="EMBL" id="MBH5329796.1"/>
    </source>
</evidence>
<accession>A0ABS0NBU6</accession>
<comment type="caution">
    <text evidence="1">The sequence shown here is derived from an EMBL/GenBank/DDBJ whole genome shotgun (WGS) entry which is preliminary data.</text>
</comment>
<evidence type="ECO:0008006" key="3">
    <source>
        <dbReference type="Google" id="ProtNLM"/>
    </source>
</evidence>
<proteinExistence type="predicted"/>
<dbReference type="RefSeq" id="WP_197903619.1">
    <property type="nucleotide sequence ID" value="NZ_JACSGR010000006.1"/>
</dbReference>
<dbReference type="EMBL" id="JACSGR010000006">
    <property type="protein sequence ID" value="MBH5329796.1"/>
    <property type="molecule type" value="Genomic_DNA"/>
</dbReference>
<sequence length="467" mass="55143">MGQMMIKVNADAVLKILLEHQPFFFGLLDEMDKHNGILPTAFYREQFHCESEKISEEVEKTRWQNAMKPENLEYCGLLEAWDRSGGWMKWQGFVTDMFPHFDKRRLRRLTDPYLQDFSERLTSAYDRLSALSGRAGSSDWQEAVMPAFELLHEIAARIRENTESLHYRAEHLAEIIEKHDVSDWEQTERTDKAFDEIRTLYTRAILPALQFLNEDEPFKAARAPMQTISLIEAVFSDRGQKTTANRVLNIKNGIRSFAKDIEQIRHSMEHYVRQSDIQRMQYDTVETLYNRLCEEVQKRYDGKLRNAKSDIQTALLPQFPHFSDLKTRRVEPRINWQPHQKVLFDEHLRVALSRPKTTNRPPVRADTDPQARQANLLQRQHQERLKQAVKQFGLPENGADLQSSLHIYLMRNLPYYTLPDLIDAASWFHIHRPNLPLYHVFGLKTLHYKNKILRYHPIYPMYPTEQP</sequence>